<dbReference type="InterPro" id="IPR005691">
    <property type="entry name" value="Tic20"/>
</dbReference>
<evidence type="ECO:0008006" key="9">
    <source>
        <dbReference type="Google" id="ProtNLM"/>
    </source>
</evidence>
<name>A0A1D8U0F3_9CYAN</name>
<proteinExistence type="inferred from homology"/>
<evidence type="ECO:0000256" key="3">
    <source>
        <dbReference type="ARBA" id="ARBA00022692"/>
    </source>
</evidence>
<evidence type="ECO:0000256" key="6">
    <source>
        <dbReference type="SAM" id="Phobius"/>
    </source>
</evidence>
<dbReference type="Proteomes" id="UP000177870">
    <property type="component" value="Chromosome"/>
</dbReference>
<protein>
    <recommendedName>
        <fullName evidence="9">Tic20 family protein</fullName>
    </recommendedName>
</protein>
<feature type="transmembrane region" description="Helical" evidence="6">
    <location>
        <begin position="12"/>
        <end position="33"/>
    </location>
</feature>
<reference evidence="8" key="1">
    <citation type="submission" date="2016-10" db="EMBL/GenBank/DDBJ databases">
        <title>Comparative genomics uncovers the prolific and rare metabolic potential of the cyanobacterial genus Moorea.</title>
        <authorList>
            <person name="Leao T."/>
            <person name="Castelao G."/>
            <person name="Korobeynikov A."/>
            <person name="Monroe E.A."/>
            <person name="Podell S."/>
            <person name="Glukhov E."/>
            <person name="Allen E."/>
            <person name="Gerwick W.H."/>
            <person name="Gerwick L."/>
        </authorList>
    </citation>
    <scope>NUCLEOTIDE SEQUENCE [LARGE SCALE GENOMIC DNA]</scope>
    <source>
        <strain evidence="8">PAL-8-15-08-1</strain>
    </source>
</reference>
<keyword evidence="5 6" id="KW-0472">Membrane</keyword>
<evidence type="ECO:0000256" key="5">
    <source>
        <dbReference type="ARBA" id="ARBA00023136"/>
    </source>
</evidence>
<dbReference type="RefSeq" id="WP_070395772.1">
    <property type="nucleotide sequence ID" value="NZ_CP017599.1"/>
</dbReference>
<keyword evidence="4 6" id="KW-1133">Transmembrane helix</keyword>
<dbReference type="GO" id="GO:0016020">
    <property type="term" value="C:membrane"/>
    <property type="evidence" value="ECO:0007669"/>
    <property type="project" value="UniProtKB-SubCell"/>
</dbReference>
<feature type="transmembrane region" description="Helical" evidence="6">
    <location>
        <begin position="118"/>
        <end position="136"/>
    </location>
</feature>
<evidence type="ECO:0000256" key="4">
    <source>
        <dbReference type="ARBA" id="ARBA00022989"/>
    </source>
</evidence>
<dbReference type="PANTHER" id="PTHR33510">
    <property type="entry name" value="PROTEIN TIC 20-II, CHLOROPLASTIC"/>
    <property type="match status" value="1"/>
</dbReference>
<accession>A0A1D8U0F3</accession>
<evidence type="ECO:0000256" key="2">
    <source>
        <dbReference type="ARBA" id="ARBA00009596"/>
    </source>
</evidence>
<evidence type="ECO:0000256" key="1">
    <source>
        <dbReference type="ARBA" id="ARBA00004141"/>
    </source>
</evidence>
<evidence type="ECO:0000313" key="8">
    <source>
        <dbReference type="Proteomes" id="UP000177870"/>
    </source>
</evidence>
<sequence length="158" mass="17655">MNWRGSTDIKDRIFAALAYLLPLIVVLPFGQFLLRQFPILGIIYLPLQPLISLYYGLPLVGLIIFFVLFLAVVRNPQISHFVRFNTMQAILLDILLVLCGLLLPILVQALGVNLLTETLYNIVFLGILAACGYSMIQSLMGRYAEIPSLSQAVYSQVP</sequence>
<dbReference type="KEGG" id="mpro:BJP34_31650"/>
<dbReference type="Pfam" id="PF16166">
    <property type="entry name" value="TIC20"/>
    <property type="match status" value="1"/>
</dbReference>
<dbReference type="OrthoDB" id="558786at2"/>
<keyword evidence="3 6" id="KW-0812">Transmembrane</keyword>
<dbReference type="AlphaFoldDB" id="A0A1D8U0F3"/>
<dbReference type="PANTHER" id="PTHR33510:SF5">
    <property type="entry name" value="PROTEIN TIC 20-II, CHLOROPLASTIC"/>
    <property type="match status" value="1"/>
</dbReference>
<gene>
    <name evidence="7" type="ORF">BJP34_31650</name>
</gene>
<comment type="similarity">
    <text evidence="2">Belongs to the Tic20 family.</text>
</comment>
<dbReference type="STRING" id="1458985.BJP34_31650"/>
<feature type="transmembrane region" description="Helical" evidence="6">
    <location>
        <begin position="53"/>
        <end position="73"/>
    </location>
</feature>
<dbReference type="EMBL" id="CP017599">
    <property type="protein sequence ID" value="AOX03391.1"/>
    <property type="molecule type" value="Genomic_DNA"/>
</dbReference>
<evidence type="ECO:0000313" key="7">
    <source>
        <dbReference type="EMBL" id="AOX03391.1"/>
    </source>
</evidence>
<comment type="subcellular location">
    <subcellularLocation>
        <location evidence="1">Membrane</location>
        <topology evidence="1">Multi-pass membrane protein</topology>
    </subcellularLocation>
</comment>
<organism evidence="7 8">
    <name type="scientific">Moorena producens PAL-8-15-08-1</name>
    <dbReference type="NCBI Taxonomy" id="1458985"/>
    <lineage>
        <taxon>Bacteria</taxon>
        <taxon>Bacillati</taxon>
        <taxon>Cyanobacteriota</taxon>
        <taxon>Cyanophyceae</taxon>
        <taxon>Coleofasciculales</taxon>
        <taxon>Coleofasciculaceae</taxon>
        <taxon>Moorena</taxon>
    </lineage>
</organism>
<feature type="transmembrane region" description="Helical" evidence="6">
    <location>
        <begin position="94"/>
        <end position="112"/>
    </location>
</feature>